<accession>A0A8J2ZH29</accession>
<dbReference type="InterPro" id="IPR051087">
    <property type="entry name" value="Mitochondrial_ACSM"/>
</dbReference>
<dbReference type="GO" id="GO:0005524">
    <property type="term" value="F:ATP binding"/>
    <property type="evidence" value="ECO:0007669"/>
    <property type="project" value="UniProtKB-KW"/>
</dbReference>
<evidence type="ECO:0000313" key="7">
    <source>
        <dbReference type="EMBL" id="GGG61942.1"/>
    </source>
</evidence>
<evidence type="ECO:0000259" key="5">
    <source>
        <dbReference type="Pfam" id="PF00501"/>
    </source>
</evidence>
<evidence type="ECO:0000256" key="1">
    <source>
        <dbReference type="ARBA" id="ARBA00006432"/>
    </source>
</evidence>
<keyword evidence="3" id="KW-0547">Nucleotide-binding</keyword>
<keyword evidence="4" id="KW-0067">ATP-binding</keyword>
<evidence type="ECO:0000259" key="6">
    <source>
        <dbReference type="Pfam" id="PF13193"/>
    </source>
</evidence>
<protein>
    <submittedName>
        <fullName evidence="7">Acetyl-CoA synthetase</fullName>
    </submittedName>
</protein>
<dbReference type="GO" id="GO:0006633">
    <property type="term" value="P:fatty acid biosynthetic process"/>
    <property type="evidence" value="ECO:0007669"/>
    <property type="project" value="TreeGrafter"/>
</dbReference>
<dbReference type="GO" id="GO:0006637">
    <property type="term" value="P:acyl-CoA metabolic process"/>
    <property type="evidence" value="ECO:0007669"/>
    <property type="project" value="TreeGrafter"/>
</dbReference>
<proteinExistence type="inferred from homology"/>
<name>A0A8J2ZH29_9RHOB</name>
<dbReference type="InterPro" id="IPR042099">
    <property type="entry name" value="ANL_N_sf"/>
</dbReference>
<feature type="domain" description="AMP-dependent synthetase/ligase" evidence="5">
    <location>
        <begin position="37"/>
        <end position="380"/>
    </location>
</feature>
<reference evidence="7" key="1">
    <citation type="journal article" date="2014" name="Int. J. Syst. Evol. Microbiol.">
        <title>Complete genome sequence of Corynebacterium casei LMG S-19264T (=DSM 44701T), isolated from a smear-ripened cheese.</title>
        <authorList>
            <consortium name="US DOE Joint Genome Institute (JGI-PGF)"/>
            <person name="Walter F."/>
            <person name="Albersmeier A."/>
            <person name="Kalinowski J."/>
            <person name="Ruckert C."/>
        </authorList>
    </citation>
    <scope>NUCLEOTIDE SEQUENCE</scope>
    <source>
        <strain evidence="7">CGMCC 1.15762</strain>
    </source>
</reference>
<dbReference type="PANTHER" id="PTHR43605:SF10">
    <property type="entry name" value="ACYL-COA SYNTHETASE MEDIUM CHAIN FAMILY MEMBER 3"/>
    <property type="match status" value="1"/>
</dbReference>
<organism evidence="7 8">
    <name type="scientific">Salipiger pallidus</name>
    <dbReference type="NCBI Taxonomy" id="1775170"/>
    <lineage>
        <taxon>Bacteria</taxon>
        <taxon>Pseudomonadati</taxon>
        <taxon>Pseudomonadota</taxon>
        <taxon>Alphaproteobacteria</taxon>
        <taxon>Rhodobacterales</taxon>
        <taxon>Roseobacteraceae</taxon>
        <taxon>Salipiger</taxon>
    </lineage>
</organism>
<dbReference type="SUPFAM" id="SSF56801">
    <property type="entry name" value="Acetyl-CoA synthetase-like"/>
    <property type="match status" value="1"/>
</dbReference>
<dbReference type="Gene3D" id="3.30.300.30">
    <property type="match status" value="1"/>
</dbReference>
<dbReference type="PANTHER" id="PTHR43605">
    <property type="entry name" value="ACYL-COENZYME A SYNTHETASE"/>
    <property type="match status" value="1"/>
</dbReference>
<dbReference type="PROSITE" id="PS00455">
    <property type="entry name" value="AMP_BINDING"/>
    <property type="match status" value="1"/>
</dbReference>
<evidence type="ECO:0000313" key="8">
    <source>
        <dbReference type="Proteomes" id="UP000617145"/>
    </source>
</evidence>
<dbReference type="AlphaFoldDB" id="A0A8J2ZH29"/>
<keyword evidence="2" id="KW-0436">Ligase</keyword>
<keyword evidence="8" id="KW-1185">Reference proteome</keyword>
<gene>
    <name evidence="7" type="ORF">GCM10011415_05160</name>
</gene>
<reference evidence="7" key="2">
    <citation type="submission" date="2020-09" db="EMBL/GenBank/DDBJ databases">
        <authorList>
            <person name="Sun Q."/>
            <person name="Zhou Y."/>
        </authorList>
    </citation>
    <scope>NUCLEOTIDE SEQUENCE</scope>
    <source>
        <strain evidence="7">CGMCC 1.15762</strain>
    </source>
</reference>
<dbReference type="InterPro" id="IPR020845">
    <property type="entry name" value="AMP-binding_CS"/>
</dbReference>
<dbReference type="Proteomes" id="UP000617145">
    <property type="component" value="Unassembled WGS sequence"/>
</dbReference>
<dbReference type="Pfam" id="PF13193">
    <property type="entry name" value="AMP-binding_C"/>
    <property type="match status" value="1"/>
</dbReference>
<feature type="domain" description="AMP-binding enzyme C-terminal" evidence="6">
    <location>
        <begin position="429"/>
        <end position="504"/>
    </location>
</feature>
<dbReference type="Gene3D" id="3.40.50.12780">
    <property type="entry name" value="N-terminal domain of ligase-like"/>
    <property type="match status" value="1"/>
</dbReference>
<evidence type="ECO:0000256" key="3">
    <source>
        <dbReference type="ARBA" id="ARBA00022741"/>
    </source>
</evidence>
<dbReference type="GO" id="GO:0016405">
    <property type="term" value="F:CoA-ligase activity"/>
    <property type="evidence" value="ECO:0007669"/>
    <property type="project" value="UniProtKB-ARBA"/>
</dbReference>
<comment type="similarity">
    <text evidence="1">Belongs to the ATP-dependent AMP-binding enzyme family.</text>
</comment>
<dbReference type="InterPro" id="IPR045851">
    <property type="entry name" value="AMP-bd_C_sf"/>
</dbReference>
<evidence type="ECO:0000256" key="2">
    <source>
        <dbReference type="ARBA" id="ARBA00022598"/>
    </source>
</evidence>
<dbReference type="GO" id="GO:0004321">
    <property type="term" value="F:fatty-acyl-CoA synthase activity"/>
    <property type="evidence" value="ECO:0007669"/>
    <property type="project" value="TreeGrafter"/>
</dbReference>
<dbReference type="Pfam" id="PF00501">
    <property type="entry name" value="AMP-binding"/>
    <property type="match status" value="1"/>
</dbReference>
<evidence type="ECO:0000256" key="4">
    <source>
        <dbReference type="ARBA" id="ARBA00022840"/>
    </source>
</evidence>
<dbReference type="GO" id="GO:0015645">
    <property type="term" value="F:fatty acid ligase activity"/>
    <property type="evidence" value="ECO:0007669"/>
    <property type="project" value="TreeGrafter"/>
</dbReference>
<dbReference type="EMBL" id="BMJV01000001">
    <property type="protein sequence ID" value="GGG61942.1"/>
    <property type="molecule type" value="Genomic_DNA"/>
</dbReference>
<dbReference type="InterPro" id="IPR025110">
    <property type="entry name" value="AMP-bd_C"/>
</dbReference>
<sequence length="529" mass="56508">MTASSRRSLPDGIGYEQLCAQARSPSGPMNMAAQVCDDWAALEPDRVAIHELGETSRRVTYGALQELSRRVEAGLRARGIRRGDLVGVLLSQSVLCAAAHVAAWRMGAISVPLFKLFRQDALASRLDDSGLRVAVSDAEGAAVLAPFDVAVLTEEALPAPEVHAPAETGAETPAVLIYTSGTTGKPKGALHGHRLLTGHLPGVEMSHDLLGQPGDVLWTPADWAWIGGLFDVAMPALTLGVPVVASRMQRFGVSQCLKICAEGSVTNVFFPPTALRMLKAENARIPGLRTVASGGEPLGAEMLAWGREALGVEINEFYGQTECNMVASSCAALFPARPGCIGKPSPGFRIGVIDDKGHETEGEGDIAIARGAPSMMLEYWNNPEATRDKFRGDWLLTGDRGRWEDGYLRFVGREDDVITSGGYRIGPAEVEDCLLTHPAVATVGVVGKPDPVRTEIVKAYVVLREGAEASADTLQNWVKDRLAGYSYPREISFLDALPMTVTGKVIRKELKARACAETEAPQMTAGGET</sequence>
<dbReference type="InterPro" id="IPR000873">
    <property type="entry name" value="AMP-dep_synth/lig_dom"/>
</dbReference>
<comment type="caution">
    <text evidence="7">The sequence shown here is derived from an EMBL/GenBank/DDBJ whole genome shotgun (WGS) entry which is preliminary data.</text>
</comment>
<dbReference type="RefSeq" id="WP_188788509.1">
    <property type="nucleotide sequence ID" value="NZ_BMJV01000001.1"/>
</dbReference>